<feature type="region of interest" description="Disordered" evidence="1">
    <location>
        <begin position="37"/>
        <end position="174"/>
    </location>
</feature>
<evidence type="ECO:0000313" key="3">
    <source>
        <dbReference type="Proteomes" id="UP001497516"/>
    </source>
</evidence>
<dbReference type="EMBL" id="OZ034819">
    <property type="protein sequence ID" value="CAL1395559.1"/>
    <property type="molecule type" value="Genomic_DNA"/>
</dbReference>
<feature type="compositionally biased region" description="Basic residues" evidence="1">
    <location>
        <begin position="136"/>
        <end position="146"/>
    </location>
</feature>
<keyword evidence="3" id="KW-1185">Reference proteome</keyword>
<feature type="compositionally biased region" description="Basic and acidic residues" evidence="1">
    <location>
        <begin position="82"/>
        <end position="94"/>
    </location>
</feature>
<evidence type="ECO:0000256" key="1">
    <source>
        <dbReference type="SAM" id="MobiDB-lite"/>
    </source>
</evidence>
<dbReference type="Proteomes" id="UP001497516">
    <property type="component" value="Chromosome 6"/>
</dbReference>
<protein>
    <submittedName>
        <fullName evidence="2">Uncharacterized protein</fullName>
    </submittedName>
</protein>
<sequence>MTIDPLGHRIDGWKFRRRKRKARDGLEIERWDNSLELRFPRGQTEAGSSNPTRRVEDSPPEERSVTTNLPPNLLEIASSANDEERVSAKKESSAKKTARPPPEEVAAPLFRSESTTEMEEERTTKMTDLGLPPCHRGGRRSMRKSPKPGWPSGCSPPGKEGTRETKRASGDAPPSCEPLPLFPFQELQPYNLHGPESIELGPISFGHGLAKKKEVVGSVETIGPHHKRKFMFVDGPSLKEIEPNDGYFIGLILQRSHLKKEEGLVDLKGGLLEETSPREVRSKERLDLGLGHNSFLQANVGRPKGVGKEGWVNLWVVFTTKSMEDFMEHFFEDLELEHKEELFSDSYFVDFEMEKANHSAMKNVCATWREKSRGKWKLLEKDELVELSVIGSEESGRSRRRKLTATLRTRSLSRRVEC</sequence>
<proteinExistence type="predicted"/>
<name>A0AAV2FC13_9ROSI</name>
<reference evidence="2 3" key="1">
    <citation type="submission" date="2024-04" db="EMBL/GenBank/DDBJ databases">
        <authorList>
            <person name="Fracassetti M."/>
        </authorList>
    </citation>
    <scope>NUCLEOTIDE SEQUENCE [LARGE SCALE GENOMIC DNA]</scope>
</reference>
<feature type="compositionally biased region" description="Basic and acidic residues" evidence="1">
    <location>
        <begin position="53"/>
        <end position="64"/>
    </location>
</feature>
<dbReference type="AlphaFoldDB" id="A0AAV2FC13"/>
<gene>
    <name evidence="2" type="ORF">LTRI10_LOCUS35985</name>
</gene>
<evidence type="ECO:0000313" key="2">
    <source>
        <dbReference type="EMBL" id="CAL1395559.1"/>
    </source>
</evidence>
<feature type="compositionally biased region" description="Basic and acidic residues" evidence="1">
    <location>
        <begin position="160"/>
        <end position="169"/>
    </location>
</feature>
<organism evidence="2 3">
    <name type="scientific">Linum trigynum</name>
    <dbReference type="NCBI Taxonomy" id="586398"/>
    <lineage>
        <taxon>Eukaryota</taxon>
        <taxon>Viridiplantae</taxon>
        <taxon>Streptophyta</taxon>
        <taxon>Embryophyta</taxon>
        <taxon>Tracheophyta</taxon>
        <taxon>Spermatophyta</taxon>
        <taxon>Magnoliopsida</taxon>
        <taxon>eudicotyledons</taxon>
        <taxon>Gunneridae</taxon>
        <taxon>Pentapetalae</taxon>
        <taxon>rosids</taxon>
        <taxon>fabids</taxon>
        <taxon>Malpighiales</taxon>
        <taxon>Linaceae</taxon>
        <taxon>Linum</taxon>
    </lineage>
</organism>
<accession>A0AAV2FC13</accession>